<evidence type="ECO:0000256" key="5">
    <source>
        <dbReference type="ARBA" id="ARBA00023242"/>
    </source>
</evidence>
<keyword evidence="5" id="KW-0539">Nucleus</keyword>
<dbReference type="GO" id="GO:0005730">
    <property type="term" value="C:nucleolus"/>
    <property type="evidence" value="ECO:0007669"/>
    <property type="project" value="TreeGrafter"/>
</dbReference>
<dbReference type="AlphaFoldDB" id="A0AAN8X4R4"/>
<dbReference type="Proteomes" id="UP001381693">
    <property type="component" value="Unassembled WGS sequence"/>
</dbReference>
<evidence type="ECO:0000259" key="9">
    <source>
        <dbReference type="PROSITE" id="PS51721"/>
    </source>
</evidence>
<evidence type="ECO:0000256" key="2">
    <source>
        <dbReference type="ARBA" id="ARBA00022741"/>
    </source>
</evidence>
<keyword evidence="2" id="KW-0547">Nucleotide-binding</keyword>
<evidence type="ECO:0000313" key="10">
    <source>
        <dbReference type="EMBL" id="KAK7077881.1"/>
    </source>
</evidence>
<feature type="compositionally biased region" description="Basic and acidic residues" evidence="8">
    <location>
        <begin position="474"/>
        <end position="484"/>
    </location>
</feature>
<keyword evidence="4" id="KW-0342">GTP-binding</keyword>
<feature type="compositionally biased region" description="Basic and acidic residues" evidence="8">
    <location>
        <begin position="517"/>
        <end position="535"/>
    </location>
</feature>
<proteinExistence type="predicted"/>
<dbReference type="FunFam" id="1.10.1580.10:FF:000002">
    <property type="entry name" value="Guanine nucleotide-binding protein-like 3 (nucleolar)-like"/>
    <property type="match status" value="1"/>
</dbReference>
<gene>
    <name evidence="10" type="primary">GNL3</name>
    <name evidence="10" type="ORF">SK128_005984</name>
</gene>
<dbReference type="Gene3D" id="1.10.1580.10">
    <property type="match status" value="1"/>
</dbReference>
<dbReference type="InterPro" id="IPR006073">
    <property type="entry name" value="GTP-bd"/>
</dbReference>
<dbReference type="PRINTS" id="PR00326">
    <property type="entry name" value="GTP1OBG"/>
</dbReference>
<organism evidence="10 11">
    <name type="scientific">Halocaridina rubra</name>
    <name type="common">Hawaiian red shrimp</name>
    <dbReference type="NCBI Taxonomy" id="373956"/>
    <lineage>
        <taxon>Eukaryota</taxon>
        <taxon>Metazoa</taxon>
        <taxon>Ecdysozoa</taxon>
        <taxon>Arthropoda</taxon>
        <taxon>Crustacea</taxon>
        <taxon>Multicrustacea</taxon>
        <taxon>Malacostraca</taxon>
        <taxon>Eumalacostraca</taxon>
        <taxon>Eucarida</taxon>
        <taxon>Decapoda</taxon>
        <taxon>Pleocyemata</taxon>
        <taxon>Caridea</taxon>
        <taxon>Atyoidea</taxon>
        <taxon>Atyidae</taxon>
        <taxon>Halocaridina</taxon>
    </lineage>
</organism>
<evidence type="ECO:0000256" key="4">
    <source>
        <dbReference type="ARBA" id="ARBA00023134"/>
    </source>
</evidence>
<dbReference type="FunFam" id="3.40.50.300:FF:000493">
    <property type="entry name" value="Guanine nucleotide-binding protein-like 3-like protein"/>
    <property type="match status" value="1"/>
</dbReference>
<evidence type="ECO:0000256" key="7">
    <source>
        <dbReference type="SAM" id="Coils"/>
    </source>
</evidence>
<feature type="compositionally biased region" description="Acidic residues" evidence="8">
    <location>
        <begin position="485"/>
        <end position="494"/>
    </location>
</feature>
<dbReference type="Pfam" id="PF01926">
    <property type="entry name" value="MMR_HSR1"/>
    <property type="match status" value="1"/>
</dbReference>
<feature type="compositionally biased region" description="Basic residues" evidence="8">
    <location>
        <begin position="26"/>
        <end position="42"/>
    </location>
</feature>
<dbReference type="CDD" id="cd04178">
    <property type="entry name" value="Nucleostemin_like"/>
    <property type="match status" value="1"/>
</dbReference>
<sequence length="588" mass="67676">MSFFVVLAERKSKRVPLKKKYRVLKNIKESKRKKKRDMKKHPEKYPKQKDPGIPAKLPFYTKVIEELQAAKENKERRVAEAKQRRKEQKNQIIAKKRNIGDLSIEELIKYAKERGEEFDLRENKDENDDKTLHDRSSRAYYKEFKKVVEAADVVLEVLDARDPLGTRVTQLESVVTGQLGKKLVLILNKADLVPRDNLEKWLKFLRQEYPTIVFKSSTQTQGHRLGQTRAKVMKCDEFVMQTSKALGADVLMQLLKNYCRNKDIKTSITVGVVGLPNVGKSSLINSMKRSKSCGVGATPGFTKALQEIHLDSKIKLLDCPGIILPGKDADDATAALRNSVKLEELPNLYTPVEAILQRANRSQLMIHYRLPTFTTTDEFLCALAKRFGKLLKGGLPDKETAAKKLLQDWNSGIIKYYTQPPAEPDTHIASTIVQEMSAEFDMNSLMETEGNVLEELPMHRPSQTMVIRSLGPIREVKEENSDKDSDMEDDTEREEDARNTILGPNVRINMEPLPESENPKKSEKKPRWETERPVFDPETMSLQKYQKKMMKKVRKERNRNEKRMDGLTLELDNLQCGNEDYDFNEYFK</sequence>
<keyword evidence="11" id="KW-1185">Reference proteome</keyword>
<feature type="region of interest" description="Disordered" evidence="8">
    <location>
        <begin position="26"/>
        <end position="52"/>
    </location>
</feature>
<dbReference type="Gene3D" id="3.40.50.300">
    <property type="entry name" value="P-loop containing nucleotide triphosphate hydrolases"/>
    <property type="match status" value="1"/>
</dbReference>
<dbReference type="PROSITE" id="PS51721">
    <property type="entry name" value="G_CP"/>
    <property type="match status" value="1"/>
</dbReference>
<name>A0AAN8X4R4_HALRR</name>
<feature type="domain" description="CP-type G" evidence="9">
    <location>
        <begin position="141"/>
        <end position="325"/>
    </location>
</feature>
<dbReference type="PANTHER" id="PTHR11089:SF30">
    <property type="entry name" value="GUANINE NUCLEOTIDE-BINDING PROTEIN-LIKE 3 HOMOLOG"/>
    <property type="match status" value="1"/>
</dbReference>
<evidence type="ECO:0000256" key="3">
    <source>
        <dbReference type="ARBA" id="ARBA00023054"/>
    </source>
</evidence>
<evidence type="ECO:0000256" key="8">
    <source>
        <dbReference type="SAM" id="MobiDB-lite"/>
    </source>
</evidence>
<dbReference type="GO" id="GO:0005525">
    <property type="term" value="F:GTP binding"/>
    <property type="evidence" value="ECO:0007669"/>
    <property type="project" value="UniProtKB-KW"/>
</dbReference>
<comment type="caution">
    <text evidence="10">The sequence shown here is derived from an EMBL/GenBank/DDBJ whole genome shotgun (WGS) entry which is preliminary data.</text>
</comment>
<dbReference type="SUPFAM" id="SSF52540">
    <property type="entry name" value="P-loop containing nucleoside triphosphate hydrolases"/>
    <property type="match status" value="1"/>
</dbReference>
<comment type="subcellular location">
    <subcellularLocation>
        <location evidence="1">Nucleus</location>
    </subcellularLocation>
</comment>
<accession>A0AAN8X4R4</accession>
<dbReference type="InterPro" id="IPR027417">
    <property type="entry name" value="P-loop_NTPase"/>
</dbReference>
<feature type="region of interest" description="Disordered" evidence="8">
    <location>
        <begin position="473"/>
        <end position="537"/>
    </location>
</feature>
<feature type="coiled-coil region" evidence="7">
    <location>
        <begin position="57"/>
        <end position="98"/>
    </location>
</feature>
<dbReference type="InterPro" id="IPR050755">
    <property type="entry name" value="TRAFAC_YlqF/YawG_RiboMat"/>
</dbReference>
<keyword evidence="3 7" id="KW-0175">Coiled coil</keyword>
<reference evidence="10 11" key="1">
    <citation type="submission" date="2023-11" db="EMBL/GenBank/DDBJ databases">
        <title>Halocaridina rubra genome assembly.</title>
        <authorList>
            <person name="Smith C."/>
        </authorList>
    </citation>
    <scope>NUCLEOTIDE SEQUENCE [LARGE SCALE GENOMIC DNA]</scope>
    <source>
        <strain evidence="10">EP-1</strain>
        <tissue evidence="10">Whole</tissue>
    </source>
</reference>
<evidence type="ECO:0000313" key="11">
    <source>
        <dbReference type="Proteomes" id="UP001381693"/>
    </source>
</evidence>
<dbReference type="InterPro" id="IPR030378">
    <property type="entry name" value="G_CP_dom"/>
</dbReference>
<dbReference type="Pfam" id="PF08701">
    <property type="entry name" value="GN3L_Grn1"/>
    <property type="match status" value="1"/>
</dbReference>
<evidence type="ECO:0000256" key="6">
    <source>
        <dbReference type="ARBA" id="ARBA00069022"/>
    </source>
</evidence>
<dbReference type="PANTHER" id="PTHR11089">
    <property type="entry name" value="GTP-BINDING PROTEIN-RELATED"/>
    <property type="match status" value="1"/>
</dbReference>
<dbReference type="InterPro" id="IPR023179">
    <property type="entry name" value="GTP-bd_ortho_bundle_sf"/>
</dbReference>
<dbReference type="InterPro" id="IPR014813">
    <property type="entry name" value="Gnl3_N_dom"/>
</dbReference>
<protein>
    <recommendedName>
        <fullName evidence="6">Guanine nucleotide-binding protein-like 3 homolog</fullName>
    </recommendedName>
</protein>
<dbReference type="EMBL" id="JAXCGZ010008165">
    <property type="protein sequence ID" value="KAK7077881.1"/>
    <property type="molecule type" value="Genomic_DNA"/>
</dbReference>
<evidence type="ECO:0000256" key="1">
    <source>
        <dbReference type="ARBA" id="ARBA00004123"/>
    </source>
</evidence>